<evidence type="ECO:0000256" key="1">
    <source>
        <dbReference type="ARBA" id="ARBA00009417"/>
    </source>
</evidence>
<dbReference type="SMART" id="SM00382">
    <property type="entry name" value="AAA"/>
    <property type="match status" value="1"/>
</dbReference>
<dbReference type="GO" id="GO:0016887">
    <property type="term" value="F:ATP hydrolysis activity"/>
    <property type="evidence" value="ECO:0007669"/>
    <property type="project" value="InterPro"/>
</dbReference>
<accession>A0A0J1GV05</accession>
<feature type="domain" description="AAA+ ATPase" evidence="4">
    <location>
        <begin position="46"/>
        <end position="201"/>
    </location>
</feature>
<evidence type="ECO:0000313" key="6">
    <source>
        <dbReference type="Proteomes" id="UP000036097"/>
    </source>
</evidence>
<evidence type="ECO:0000259" key="4">
    <source>
        <dbReference type="SMART" id="SM00382"/>
    </source>
</evidence>
<keyword evidence="2" id="KW-0547">Nucleotide-binding</keyword>
<dbReference type="AlphaFoldDB" id="A0A0J1GV05"/>
<dbReference type="Gene3D" id="3.40.50.300">
    <property type="entry name" value="P-loop containing nucleotide triphosphate hydrolases"/>
    <property type="match status" value="1"/>
</dbReference>
<dbReference type="Pfam" id="PF08406">
    <property type="entry name" value="CbbQ_C"/>
    <property type="match status" value="1"/>
</dbReference>
<name>A0A0J1GV05_9GAMM</name>
<dbReference type="InterPro" id="IPR013615">
    <property type="entry name" value="CbbQ_C"/>
</dbReference>
<gene>
    <name evidence="5" type="ORF">ABT56_19050</name>
</gene>
<protein>
    <recommendedName>
        <fullName evidence="4">AAA+ ATPase domain-containing protein</fullName>
    </recommendedName>
</protein>
<dbReference type="SUPFAM" id="SSF52540">
    <property type="entry name" value="P-loop containing nucleoside triphosphate hydrolases"/>
    <property type="match status" value="1"/>
</dbReference>
<dbReference type="Proteomes" id="UP000036097">
    <property type="component" value="Unassembled WGS sequence"/>
</dbReference>
<dbReference type="InterPro" id="IPR050764">
    <property type="entry name" value="CbbQ/NirQ/NorQ/GpvN"/>
</dbReference>
<dbReference type="PANTHER" id="PTHR42759">
    <property type="entry name" value="MOXR FAMILY PROTEIN"/>
    <property type="match status" value="1"/>
</dbReference>
<keyword evidence="3" id="KW-0067">ATP-binding</keyword>
<dbReference type="InterPro" id="IPR003593">
    <property type="entry name" value="AAA+_ATPase"/>
</dbReference>
<proteinExistence type="inferred from homology"/>
<sequence length="320" mass="35406">MFGFNAPIEVNGYEPTNNPLVPAINPNYVFNKEVLRDVLDFMDESFGDGLMLSGDTGCGKTSVIEQIAGRLNIPVYSHTCGENDRFETFVGRWDLVNGNTVWIDGILTKAMKEGVICLLNESDLLLPPEFSQFNGILEGAPLIIEQLGGQVIYPEKGFRLVCTANSCGSGDHTGFYQGVNTQNMATMDRFLVVLCNYPPMEIETDIVSKYVPSLPSDIVKNMVRVANIVRSVYANKEPEDDAVKADINSDISLSITFSTRTLIRWATRTVRMHSPLNPAPVKYALERSLLNRCADKSQVEAIEAFAEAVFGDIYNPQNTN</sequence>
<dbReference type="STRING" id="1195763.ABT56_19050"/>
<dbReference type="EMBL" id="LDOT01000032">
    <property type="protein sequence ID" value="KLV03565.1"/>
    <property type="molecule type" value="Genomic_DNA"/>
</dbReference>
<comment type="caution">
    <text evidence="5">The sequence shown here is derived from an EMBL/GenBank/DDBJ whole genome shotgun (WGS) entry which is preliminary data.</text>
</comment>
<evidence type="ECO:0000313" key="5">
    <source>
        <dbReference type="EMBL" id="KLV03565.1"/>
    </source>
</evidence>
<dbReference type="GO" id="GO:0005524">
    <property type="term" value="F:ATP binding"/>
    <property type="evidence" value="ECO:0007669"/>
    <property type="project" value="UniProtKB-KW"/>
</dbReference>
<keyword evidence="6" id="KW-1185">Reference proteome</keyword>
<evidence type="ECO:0000256" key="3">
    <source>
        <dbReference type="ARBA" id="ARBA00022840"/>
    </source>
</evidence>
<dbReference type="PANTHER" id="PTHR42759:SF1">
    <property type="entry name" value="MAGNESIUM-CHELATASE SUBUNIT CHLD"/>
    <property type="match status" value="1"/>
</dbReference>
<dbReference type="PATRIC" id="fig|1195763.3.peg.4074"/>
<dbReference type="InterPro" id="IPR027417">
    <property type="entry name" value="P-loop_NTPase"/>
</dbReference>
<dbReference type="Pfam" id="PF07728">
    <property type="entry name" value="AAA_5"/>
    <property type="match status" value="1"/>
</dbReference>
<comment type="similarity">
    <text evidence="1">Belongs to the CbbQ/NirQ/NorQ/GpvN family.</text>
</comment>
<organism evidence="5 6">
    <name type="scientific">Photobacterium aquae</name>
    <dbReference type="NCBI Taxonomy" id="1195763"/>
    <lineage>
        <taxon>Bacteria</taxon>
        <taxon>Pseudomonadati</taxon>
        <taxon>Pseudomonadota</taxon>
        <taxon>Gammaproteobacteria</taxon>
        <taxon>Vibrionales</taxon>
        <taxon>Vibrionaceae</taxon>
        <taxon>Photobacterium</taxon>
    </lineage>
</organism>
<evidence type="ECO:0000256" key="2">
    <source>
        <dbReference type="ARBA" id="ARBA00022741"/>
    </source>
</evidence>
<reference evidence="5 6" key="1">
    <citation type="submission" date="2015-05" db="EMBL/GenBank/DDBJ databases">
        <title>Photobacterium galathea sp. nov.</title>
        <authorList>
            <person name="Machado H."/>
            <person name="Gram L."/>
        </authorList>
    </citation>
    <scope>NUCLEOTIDE SEQUENCE [LARGE SCALE GENOMIC DNA]</scope>
    <source>
        <strain evidence="5 6">CGMCC 1.12159</strain>
    </source>
</reference>
<dbReference type="InterPro" id="IPR011704">
    <property type="entry name" value="ATPase_dyneun-rel_AAA"/>
</dbReference>